<gene>
    <name evidence="3" type="ORF">GCM10007390_16710</name>
</gene>
<dbReference type="SUPFAM" id="SSF51445">
    <property type="entry name" value="(Trans)glycosidases"/>
    <property type="match status" value="1"/>
</dbReference>
<dbReference type="InterPro" id="IPR025277">
    <property type="entry name" value="Apiosidase-like_cat_dom"/>
</dbReference>
<evidence type="ECO:0008006" key="5">
    <source>
        <dbReference type="Google" id="ProtNLM"/>
    </source>
</evidence>
<sequence length="506" mass="59183">MTTQWEVNDIVFKAKGVKGNPFDHEAEATVSMNGETKKLPLFYNGNDEWVLRFSASKIGEYSYVIESAIPALSGKRGTIKASANQKPNRHGAVTLEAEDPQHFYYEDGTHYFNLAFECDWLFALDYGKGDLPKTKKLLDLLEKNGLNQVVMNVYSHDVEWKKDSRLADHPEHEYGGRQDIFPFMGSNEKPDHSTLNPAFFQHLDKVLAEMHDREIVSHLMIYVWNKRVAWPDMNTPEDNRYFDYVVKRYQAFPNIIWDVSKEALYYGRATEEYISERVSRIRDLDSYDRLVSVHDFGFCSRNPDKVDFLSTQDWTHTLYQKMLDANNKFKNKPVFNIEHGGYEESPYHVFPGAYTNAEVCLRRNYMCLFAGVYTTYYWQGTSWNAVIHDPFDQPAGVYKPHFDYFAHMSEFFRRHSFEQFKPHPWQNTNGYNLTNKKDGTVLMYMPKENYAVTLHFLDKENQKTATMQWFNTLTGEYTEVRDFVKGEAERSPWSGKADAILIVKKK</sequence>
<name>A0A8J3D378_9BACT</name>
<evidence type="ECO:0000313" key="3">
    <source>
        <dbReference type="EMBL" id="GHB63529.1"/>
    </source>
</evidence>
<dbReference type="Gene3D" id="2.60.40.10">
    <property type="entry name" value="Immunoglobulins"/>
    <property type="match status" value="1"/>
</dbReference>
<dbReference type="InterPro" id="IPR017853">
    <property type="entry name" value="GH"/>
</dbReference>
<dbReference type="EMBL" id="BMXF01000001">
    <property type="protein sequence ID" value="GHB63529.1"/>
    <property type="molecule type" value="Genomic_DNA"/>
</dbReference>
<dbReference type="InterPro" id="IPR013783">
    <property type="entry name" value="Ig-like_fold"/>
</dbReference>
<feature type="domain" description="Apiosidase-like catalytic" evidence="1">
    <location>
        <begin position="101"/>
        <end position="377"/>
    </location>
</feature>
<feature type="domain" description="DUF5060" evidence="2">
    <location>
        <begin position="3"/>
        <end position="67"/>
    </location>
</feature>
<keyword evidence="4" id="KW-1185">Reference proteome</keyword>
<dbReference type="InterPro" id="IPR032260">
    <property type="entry name" value="DUF5060"/>
</dbReference>
<dbReference type="Pfam" id="PF16586">
    <property type="entry name" value="DUF5060"/>
    <property type="match status" value="1"/>
</dbReference>
<dbReference type="Pfam" id="PF13204">
    <property type="entry name" value="Apiosidase"/>
    <property type="match status" value="1"/>
</dbReference>
<organism evidence="3 4">
    <name type="scientific">Persicitalea jodogahamensis</name>
    <dbReference type="NCBI Taxonomy" id="402147"/>
    <lineage>
        <taxon>Bacteria</taxon>
        <taxon>Pseudomonadati</taxon>
        <taxon>Bacteroidota</taxon>
        <taxon>Cytophagia</taxon>
        <taxon>Cytophagales</taxon>
        <taxon>Spirosomataceae</taxon>
        <taxon>Persicitalea</taxon>
    </lineage>
</organism>
<proteinExistence type="predicted"/>
<evidence type="ECO:0000313" key="4">
    <source>
        <dbReference type="Proteomes" id="UP000598271"/>
    </source>
</evidence>
<evidence type="ECO:0000259" key="2">
    <source>
        <dbReference type="Pfam" id="PF16586"/>
    </source>
</evidence>
<evidence type="ECO:0000259" key="1">
    <source>
        <dbReference type="Pfam" id="PF13204"/>
    </source>
</evidence>
<dbReference type="PANTHER" id="PTHR37836:SF2">
    <property type="entry name" value="DUF4038 DOMAIN-CONTAINING PROTEIN"/>
    <property type="match status" value="1"/>
</dbReference>
<dbReference type="Proteomes" id="UP000598271">
    <property type="component" value="Unassembled WGS sequence"/>
</dbReference>
<comment type="caution">
    <text evidence="3">The sequence shown here is derived from an EMBL/GenBank/DDBJ whole genome shotgun (WGS) entry which is preliminary data.</text>
</comment>
<dbReference type="PANTHER" id="PTHR37836">
    <property type="entry name" value="LMO1036 PROTEIN"/>
    <property type="match status" value="1"/>
</dbReference>
<protein>
    <recommendedName>
        <fullName evidence="5">DUF4038 domain-containing protein</fullName>
    </recommendedName>
</protein>
<reference evidence="3 4" key="1">
    <citation type="journal article" date="2014" name="Int. J. Syst. Evol. Microbiol.">
        <title>Complete genome sequence of Corynebacterium casei LMG S-19264T (=DSM 44701T), isolated from a smear-ripened cheese.</title>
        <authorList>
            <consortium name="US DOE Joint Genome Institute (JGI-PGF)"/>
            <person name="Walter F."/>
            <person name="Albersmeier A."/>
            <person name="Kalinowski J."/>
            <person name="Ruckert C."/>
        </authorList>
    </citation>
    <scope>NUCLEOTIDE SEQUENCE [LARGE SCALE GENOMIC DNA]</scope>
    <source>
        <strain evidence="3 4">KCTC 12866</strain>
    </source>
</reference>
<dbReference type="Gene3D" id="3.20.20.80">
    <property type="entry name" value="Glycosidases"/>
    <property type="match status" value="1"/>
</dbReference>
<accession>A0A8J3D378</accession>
<dbReference type="AlphaFoldDB" id="A0A8J3D378"/>